<name>A0A1F7WPR2_9BACT</name>
<organism evidence="1 2">
    <name type="scientific">Candidatus Woesebacteria bacterium GWA1_42_12</name>
    <dbReference type="NCBI Taxonomy" id="1802472"/>
    <lineage>
        <taxon>Bacteria</taxon>
        <taxon>Candidatus Woeseibacteriota</taxon>
    </lineage>
</organism>
<dbReference type="EMBL" id="MGFK01000005">
    <property type="protein sequence ID" value="OGM04823.1"/>
    <property type="molecule type" value="Genomic_DNA"/>
</dbReference>
<evidence type="ECO:0000313" key="1">
    <source>
        <dbReference type="EMBL" id="OGM04823.1"/>
    </source>
</evidence>
<dbReference type="Proteomes" id="UP000177091">
    <property type="component" value="Unassembled WGS sequence"/>
</dbReference>
<dbReference type="AlphaFoldDB" id="A0A1F7WPR2"/>
<accession>A0A1F7WPR2</accession>
<proteinExistence type="predicted"/>
<gene>
    <name evidence="1" type="ORF">A2112_01800</name>
</gene>
<reference evidence="1 2" key="1">
    <citation type="journal article" date="2016" name="Nat. Commun.">
        <title>Thousands of microbial genomes shed light on interconnected biogeochemical processes in an aquifer system.</title>
        <authorList>
            <person name="Anantharaman K."/>
            <person name="Brown C.T."/>
            <person name="Hug L.A."/>
            <person name="Sharon I."/>
            <person name="Castelle C.J."/>
            <person name="Probst A.J."/>
            <person name="Thomas B.C."/>
            <person name="Singh A."/>
            <person name="Wilkins M.J."/>
            <person name="Karaoz U."/>
            <person name="Brodie E.L."/>
            <person name="Williams K.H."/>
            <person name="Hubbard S.S."/>
            <person name="Banfield J.F."/>
        </authorList>
    </citation>
    <scope>NUCLEOTIDE SEQUENCE [LARGE SCALE GENOMIC DNA]</scope>
</reference>
<sequence length="151" mass="17098">MFREESPRRFLELLTDISRMTLNGDGNIQPPDHEADKGGVLGLIVVGSCTELRSKPKDLDVVAVVSRRVNPSVERYVEELSMRFDLEYSRMVGQIRLGVFDRGRGFITSNPVTGHQFVIDELKRTPGRMIFAFNRKGAFEIRQSIEELLAG</sequence>
<comment type="caution">
    <text evidence="1">The sequence shown here is derived from an EMBL/GenBank/DDBJ whole genome shotgun (WGS) entry which is preliminary data.</text>
</comment>
<evidence type="ECO:0000313" key="2">
    <source>
        <dbReference type="Proteomes" id="UP000177091"/>
    </source>
</evidence>
<protein>
    <submittedName>
        <fullName evidence="1">Uncharacterized protein</fullName>
    </submittedName>
</protein>